<evidence type="ECO:0000256" key="1">
    <source>
        <dbReference type="SAM" id="MobiDB-lite"/>
    </source>
</evidence>
<feature type="region of interest" description="Disordered" evidence="1">
    <location>
        <begin position="135"/>
        <end position="225"/>
    </location>
</feature>
<feature type="compositionally biased region" description="Basic residues" evidence="1">
    <location>
        <begin position="48"/>
        <end position="57"/>
    </location>
</feature>
<name>A0A1E3GXK8_9HYPH</name>
<dbReference type="PATRIC" id="fig|1439726.3.peg.4112"/>
<accession>A0A1E3GXK8</accession>
<dbReference type="InterPro" id="IPR002048">
    <property type="entry name" value="EF_hand_dom"/>
</dbReference>
<proteinExistence type="predicted"/>
<dbReference type="InterPro" id="IPR018247">
    <property type="entry name" value="EF_Hand_1_Ca_BS"/>
</dbReference>
<keyword evidence="2" id="KW-0732">Signal</keyword>
<keyword evidence="5" id="KW-1185">Reference proteome</keyword>
<evidence type="ECO:0000256" key="2">
    <source>
        <dbReference type="SAM" id="SignalP"/>
    </source>
</evidence>
<dbReference type="SUPFAM" id="SSF47473">
    <property type="entry name" value="EF-hand"/>
    <property type="match status" value="1"/>
</dbReference>
<dbReference type="AlphaFoldDB" id="A0A1E3GXK8"/>
<comment type="caution">
    <text evidence="4">The sequence shown here is derived from an EMBL/GenBank/DDBJ whole genome shotgun (WGS) entry which is preliminary data.</text>
</comment>
<feature type="region of interest" description="Disordered" evidence="1">
    <location>
        <begin position="33"/>
        <end position="61"/>
    </location>
</feature>
<evidence type="ECO:0000313" key="4">
    <source>
        <dbReference type="EMBL" id="ODN68798.1"/>
    </source>
</evidence>
<feature type="domain" description="EF-hand" evidence="3">
    <location>
        <begin position="57"/>
        <end position="92"/>
    </location>
</feature>
<dbReference type="PROSITE" id="PS50222">
    <property type="entry name" value="EF_HAND_2"/>
    <property type="match status" value="2"/>
</dbReference>
<dbReference type="EMBL" id="MCRJ01000132">
    <property type="protein sequence ID" value="ODN68798.1"/>
    <property type="molecule type" value="Genomic_DNA"/>
</dbReference>
<feature type="domain" description="EF-hand" evidence="3">
    <location>
        <begin position="112"/>
        <end position="147"/>
    </location>
</feature>
<feature type="chain" id="PRO_5009128746" evidence="2">
    <location>
        <begin position="27"/>
        <end position="225"/>
    </location>
</feature>
<feature type="signal peptide" evidence="2">
    <location>
        <begin position="1"/>
        <end position="26"/>
    </location>
</feature>
<gene>
    <name evidence="4" type="ORF">A6302_03899</name>
</gene>
<dbReference type="RefSeq" id="WP_069308129.1">
    <property type="nucleotide sequence ID" value="NZ_MCRJ01000132.1"/>
</dbReference>
<dbReference type="PROSITE" id="PS00018">
    <property type="entry name" value="EF_HAND_1"/>
    <property type="match status" value="2"/>
</dbReference>
<feature type="compositionally biased region" description="Basic and acidic residues" evidence="1">
    <location>
        <begin position="135"/>
        <end position="200"/>
    </location>
</feature>
<dbReference type="SMART" id="SM00054">
    <property type="entry name" value="EFh"/>
    <property type="match status" value="2"/>
</dbReference>
<organism evidence="4 5">
    <name type="scientific">Methylobrevis pamukkalensis</name>
    <dbReference type="NCBI Taxonomy" id="1439726"/>
    <lineage>
        <taxon>Bacteria</taxon>
        <taxon>Pseudomonadati</taxon>
        <taxon>Pseudomonadota</taxon>
        <taxon>Alphaproteobacteria</taxon>
        <taxon>Hyphomicrobiales</taxon>
        <taxon>Pleomorphomonadaceae</taxon>
        <taxon>Methylobrevis</taxon>
    </lineage>
</organism>
<dbReference type="InterPro" id="IPR011992">
    <property type="entry name" value="EF-hand-dom_pair"/>
</dbReference>
<dbReference type="GO" id="GO:0005509">
    <property type="term" value="F:calcium ion binding"/>
    <property type="evidence" value="ECO:0007669"/>
    <property type="project" value="InterPro"/>
</dbReference>
<protein>
    <submittedName>
        <fullName evidence="4">EF hand</fullName>
    </submittedName>
</protein>
<sequence>MKTATKAIAATLAAVLALGTAGAAFADGRWERHGMSEGRGPHGGPHGGPHHGPHGPHGKMGAEQLMKRFDADKDGRITKEEIAAVQDRRFSEAAPSGDSISLDLYKQFWLKEHDLKVVRDFQRLDRNGDGQISKEEFNRRTDRMMERLDRDGDGVLTRVDRPRGDHRKGDGEHRKGPRGERGERDGERGPRGERGERGGERGPGPMMQQGDAPDAPPADAPADAE</sequence>
<evidence type="ECO:0000313" key="5">
    <source>
        <dbReference type="Proteomes" id="UP000094622"/>
    </source>
</evidence>
<dbReference type="Proteomes" id="UP000094622">
    <property type="component" value="Unassembled WGS sequence"/>
</dbReference>
<evidence type="ECO:0000259" key="3">
    <source>
        <dbReference type="PROSITE" id="PS50222"/>
    </source>
</evidence>
<dbReference type="Gene3D" id="1.10.238.10">
    <property type="entry name" value="EF-hand"/>
    <property type="match status" value="2"/>
</dbReference>
<dbReference type="Pfam" id="PF13202">
    <property type="entry name" value="EF-hand_5"/>
    <property type="match status" value="2"/>
</dbReference>
<reference evidence="4 5" key="1">
    <citation type="submission" date="2016-07" db="EMBL/GenBank/DDBJ databases">
        <title>Draft Genome Sequence of Methylobrevis pamukkalensis PK2.</title>
        <authorList>
            <person name="Vasilenko O.V."/>
            <person name="Doronina N.V."/>
            <person name="Shmareva M.N."/>
            <person name="Tarlachkov S.V."/>
            <person name="Mustakhimov I."/>
            <person name="Trotsenko Y.A."/>
        </authorList>
    </citation>
    <scope>NUCLEOTIDE SEQUENCE [LARGE SCALE GENOMIC DNA]</scope>
    <source>
        <strain evidence="4 5">PK2</strain>
    </source>
</reference>